<dbReference type="InterPro" id="IPR006329">
    <property type="entry name" value="AMPD"/>
</dbReference>
<protein>
    <recommendedName>
        <fullName evidence="4 8">AMP deaminase</fullName>
        <ecNumber evidence="4 8">3.5.4.6</ecNumber>
    </recommendedName>
</protein>
<evidence type="ECO:0000256" key="1">
    <source>
        <dbReference type="ARBA" id="ARBA00001947"/>
    </source>
</evidence>
<name>A0AB39Z0B7_DROSZ</name>
<feature type="region of interest" description="Disordered" evidence="9">
    <location>
        <begin position="1"/>
        <end position="77"/>
    </location>
</feature>
<dbReference type="InterPro" id="IPR006650">
    <property type="entry name" value="A/AMP_deam_AS"/>
</dbReference>
<dbReference type="PIRSF" id="PIRSF001251">
    <property type="entry name" value="AMP_deaminase_met"/>
    <property type="match status" value="1"/>
</dbReference>
<comment type="similarity">
    <text evidence="3 8">Belongs to the metallo-dependent hydrolases superfamily. Adenosine and AMP deaminases family.</text>
</comment>
<dbReference type="AlphaFoldDB" id="A0AB39Z0B7"/>
<dbReference type="SUPFAM" id="SSF51556">
    <property type="entry name" value="Metallo-dependent hydrolases"/>
    <property type="match status" value="1"/>
</dbReference>
<evidence type="ECO:0000256" key="3">
    <source>
        <dbReference type="ARBA" id="ARBA00006676"/>
    </source>
</evidence>
<keyword evidence="10" id="KW-1185">Reference proteome</keyword>
<dbReference type="EC" id="3.5.4.6" evidence="4 8"/>
<dbReference type="GO" id="GO:0032264">
    <property type="term" value="P:IMP salvage"/>
    <property type="evidence" value="ECO:0007669"/>
    <property type="project" value="InterPro"/>
</dbReference>
<comment type="cofactor">
    <cofactor evidence="1 8">
        <name>Zn(2+)</name>
        <dbReference type="ChEBI" id="CHEBI:29105"/>
    </cofactor>
</comment>
<evidence type="ECO:0000256" key="7">
    <source>
        <dbReference type="ARBA" id="ARBA00022833"/>
    </source>
</evidence>
<dbReference type="Pfam" id="PF19326">
    <property type="entry name" value="AMP_deaminase"/>
    <property type="match status" value="1"/>
</dbReference>
<dbReference type="PANTHER" id="PTHR11359">
    <property type="entry name" value="AMP DEAMINASE"/>
    <property type="match status" value="1"/>
</dbReference>
<organism evidence="10 11">
    <name type="scientific">Drosophila suzukii</name>
    <name type="common">Spotted-wing drosophila fruit fly</name>
    <dbReference type="NCBI Taxonomy" id="28584"/>
    <lineage>
        <taxon>Eukaryota</taxon>
        <taxon>Metazoa</taxon>
        <taxon>Ecdysozoa</taxon>
        <taxon>Arthropoda</taxon>
        <taxon>Hexapoda</taxon>
        <taxon>Insecta</taxon>
        <taxon>Pterygota</taxon>
        <taxon>Neoptera</taxon>
        <taxon>Endopterygota</taxon>
        <taxon>Diptera</taxon>
        <taxon>Brachycera</taxon>
        <taxon>Muscomorpha</taxon>
        <taxon>Ephydroidea</taxon>
        <taxon>Drosophilidae</taxon>
        <taxon>Drosophila</taxon>
        <taxon>Sophophora</taxon>
    </lineage>
</organism>
<evidence type="ECO:0000313" key="10">
    <source>
        <dbReference type="Proteomes" id="UP001652628"/>
    </source>
</evidence>
<evidence type="ECO:0000256" key="8">
    <source>
        <dbReference type="PIRNR" id="PIRNR001251"/>
    </source>
</evidence>
<dbReference type="PANTHER" id="PTHR11359:SF0">
    <property type="entry name" value="AMP DEAMINASE"/>
    <property type="match status" value="1"/>
</dbReference>
<dbReference type="PROSITE" id="PS00485">
    <property type="entry name" value="A_DEAMINASE"/>
    <property type="match status" value="1"/>
</dbReference>
<evidence type="ECO:0000256" key="6">
    <source>
        <dbReference type="ARBA" id="ARBA00022801"/>
    </source>
</evidence>
<evidence type="ECO:0000313" key="11">
    <source>
        <dbReference type="RefSeq" id="XP_016925554.3"/>
    </source>
</evidence>
<dbReference type="CDD" id="cd01319">
    <property type="entry name" value="AMPD"/>
    <property type="match status" value="1"/>
</dbReference>
<keyword evidence="7" id="KW-0862">Zinc</keyword>
<sequence>MSYRGMLSTSDGSSVEMRVQDADSFDGALMSHPSSKKTGGKALNASTSMSLPQKQMPPRATPNRCPCDLTDSPVDEKTEADVEVTNEISAPYEVPQFPIEQIEKKLQIQRHLNEKQATGPRPVPAAAVLATHRESSSSNEDREPTVNMDRIDADINFQRVSISGEDTSGVPLEDLERASTLLIEALRLRSHYMAMSDQSFPSTTARFLKTVKIKDRINNLPAKEVSDIIRKMSVTNIQDVHSRPSHIKLTNPWNVEFPPDEDFRIKPLNGVFHIYENDDASSDIKFEYPDMSQFVNDMQVMCNMIADGPLKSFCYRRLCYLSSKYQMHVLLNELRELAAQKAVPHRDFYNTRKVDTHIHAASCMNQKHLLRFIKKTLKNNANEVVTHTNGQAMTLAQVFQSMNLTTYDLTVDMLDVHADRNTFHRFDKFNSKYNPIGESRLREVFLKTDNYLNGKYFAQIIKEVAFDLEESKYQNAELRLSIYGKSPDEWFKLAKWAIDNDVYSSNIRWLIQIPRLFDIFKSNKMMKSFQEILNNIFLPLFEATARPSKHPELHRFLQYVIGFDSVDDESKPENPLFDNDVPRPEEWTYEENPPYAYYIYYMYANMTVLNKFRQSRNMNTFVLRPHCGEAGPVQHLVCGFLMAENISHGLLLRKVPVLQYLYYLTQIGIAMSPLSNNSLFLNYHRNPLPEYLARGLIISLSTDDPLQFHFTKEPLMEEYSIAAQVWKLSSCDMCELARNSVMMSGFPHVIKQQWLGPVYYEDGIMGNDITRTNVPEIRVAYRYETLLDELSNIFKVNQTCSVSDLHAS</sequence>
<evidence type="ECO:0000256" key="4">
    <source>
        <dbReference type="ARBA" id="ARBA00012775"/>
    </source>
</evidence>
<comment type="catalytic activity">
    <reaction evidence="8">
        <text>AMP + H2O + H(+) = IMP + NH4(+)</text>
        <dbReference type="Rhea" id="RHEA:14777"/>
        <dbReference type="ChEBI" id="CHEBI:15377"/>
        <dbReference type="ChEBI" id="CHEBI:15378"/>
        <dbReference type="ChEBI" id="CHEBI:28938"/>
        <dbReference type="ChEBI" id="CHEBI:58053"/>
        <dbReference type="ChEBI" id="CHEBI:456215"/>
        <dbReference type="EC" id="3.5.4.6"/>
    </reaction>
</comment>
<dbReference type="GO" id="GO:0046033">
    <property type="term" value="P:AMP metabolic process"/>
    <property type="evidence" value="ECO:0007669"/>
    <property type="project" value="TreeGrafter"/>
</dbReference>
<comment type="pathway">
    <text evidence="2">Purine metabolism; IMP biosynthesis via salvage pathway; IMP from AMP: step 1/1.</text>
</comment>
<reference evidence="11" key="1">
    <citation type="submission" date="2025-08" db="UniProtKB">
        <authorList>
            <consortium name="RefSeq"/>
        </authorList>
    </citation>
    <scope>IDENTIFICATION</scope>
</reference>
<evidence type="ECO:0000256" key="2">
    <source>
        <dbReference type="ARBA" id="ARBA00004955"/>
    </source>
</evidence>
<dbReference type="GeneID" id="108006540"/>
<keyword evidence="6 8" id="KW-0378">Hydrolase</keyword>
<gene>
    <name evidence="11" type="primary">AMPdeam</name>
</gene>
<keyword evidence="5 8" id="KW-0479">Metal-binding</keyword>
<dbReference type="GO" id="GO:0046872">
    <property type="term" value="F:metal ion binding"/>
    <property type="evidence" value="ECO:0007669"/>
    <property type="project" value="UniProtKB-KW"/>
</dbReference>
<evidence type="ECO:0000256" key="9">
    <source>
        <dbReference type="SAM" id="MobiDB-lite"/>
    </source>
</evidence>
<dbReference type="GO" id="GO:0003876">
    <property type="term" value="F:AMP deaminase activity"/>
    <property type="evidence" value="ECO:0007669"/>
    <property type="project" value="UniProtKB-EC"/>
</dbReference>
<evidence type="ECO:0000256" key="5">
    <source>
        <dbReference type="ARBA" id="ARBA00022723"/>
    </source>
</evidence>
<proteinExistence type="inferred from homology"/>
<dbReference type="Gene3D" id="3.20.20.140">
    <property type="entry name" value="Metal-dependent hydrolases"/>
    <property type="match status" value="1"/>
</dbReference>
<feature type="compositionally biased region" description="Polar residues" evidence="9">
    <location>
        <begin position="44"/>
        <end position="53"/>
    </location>
</feature>
<dbReference type="NCBIfam" id="TIGR01429">
    <property type="entry name" value="AMP_deaminase"/>
    <property type="match status" value="1"/>
</dbReference>
<dbReference type="Proteomes" id="UP001652628">
    <property type="component" value="Chromosome X"/>
</dbReference>
<dbReference type="RefSeq" id="XP_016925554.3">
    <property type="nucleotide sequence ID" value="XM_017070065.4"/>
</dbReference>
<dbReference type="Gene3D" id="4.10.800.20">
    <property type="match status" value="1"/>
</dbReference>
<dbReference type="GO" id="GO:0005829">
    <property type="term" value="C:cytosol"/>
    <property type="evidence" value="ECO:0007669"/>
    <property type="project" value="TreeGrafter"/>
</dbReference>
<accession>A0AB39Z0B7</accession>
<dbReference type="InterPro" id="IPR032466">
    <property type="entry name" value="Metal_Hydrolase"/>
</dbReference>